<dbReference type="InterPro" id="IPR003593">
    <property type="entry name" value="AAA+_ATPase"/>
</dbReference>
<dbReference type="SUPFAM" id="SSF52540">
    <property type="entry name" value="P-loop containing nucleoside triphosphate hydrolases"/>
    <property type="match status" value="1"/>
</dbReference>
<evidence type="ECO:0000313" key="5">
    <source>
        <dbReference type="EMBL" id="GAD48670.1"/>
    </source>
</evidence>
<keyword evidence="3 5" id="KW-0067">ATP-binding</keyword>
<dbReference type="GO" id="GO:0005524">
    <property type="term" value="F:ATP binding"/>
    <property type="evidence" value="ECO:0007669"/>
    <property type="project" value="UniProtKB-KW"/>
</dbReference>
<accession>U2YJN5</accession>
<keyword evidence="6" id="KW-1185">Reference proteome</keyword>
<protein>
    <submittedName>
        <fullName evidence="5">Putative ABC transporter ATP-binding protein</fullName>
    </submittedName>
</protein>
<dbReference type="AlphaFoldDB" id="U2YJN5"/>
<proteinExistence type="predicted"/>
<evidence type="ECO:0000256" key="3">
    <source>
        <dbReference type="ARBA" id="ARBA00022840"/>
    </source>
</evidence>
<feature type="domain" description="ABC transporter" evidence="4">
    <location>
        <begin position="43"/>
        <end position="277"/>
    </location>
</feature>
<dbReference type="PANTHER" id="PTHR42711:SF15">
    <property type="entry name" value="ABC-TYPE MULTIDRUG TRANSPORT SYSTEM, ATPASE COMPONENT"/>
    <property type="match status" value="1"/>
</dbReference>
<gene>
    <name evidence="5" type="ORF">NT2_04_00810</name>
</gene>
<keyword evidence="2" id="KW-0547">Nucleotide-binding</keyword>
<dbReference type="eggNOG" id="COG1131">
    <property type="taxonomic scope" value="Bacteria"/>
</dbReference>
<sequence length="354" mass="38719">MPAPYRVARGFATVSAPRRPMPPLPHRAGGAWTATIMTTSAAISIRDLTKTYAGAGNAPPKQALRGVSFDVPEGEVFGLLGPNGAGKSTLINILAGLVNKTSGSVDIWGHDIDRDRRNAKASIGIVPQEIVFDPFFTPFEVLEIQGGMYGVPKALRRSDALLRAVHLADKRDAYARSLSGGMKRRLLIAKAMVHAPPILVLDEPTAGVDVELRRQLWELVGELNREGVTVVLTTHYLEEAEELCDRIAIINHGQLITNKPTRELVGMMREKIVVLTLNRPIAQAPAHPAFLKSEKRDERTLEITYDRDRVTAGQVLELVQNQGFAIEDVTTREADLEDVFVQLTSKEAEVTGIA</sequence>
<dbReference type="GO" id="GO:0016887">
    <property type="term" value="F:ATP hydrolysis activity"/>
    <property type="evidence" value="ECO:0007669"/>
    <property type="project" value="InterPro"/>
</dbReference>
<evidence type="ECO:0000256" key="1">
    <source>
        <dbReference type="ARBA" id="ARBA00022448"/>
    </source>
</evidence>
<dbReference type="Proteomes" id="UP000016568">
    <property type="component" value="Unassembled WGS sequence"/>
</dbReference>
<dbReference type="InterPro" id="IPR050763">
    <property type="entry name" value="ABC_transporter_ATP-binding"/>
</dbReference>
<reference evidence="5 6" key="1">
    <citation type="submission" date="2013-09" db="EMBL/GenBank/DDBJ databases">
        <title>Whole genome shotgun sequence of Novosphingobium tardaugens NBRC 16725.</title>
        <authorList>
            <person name="Isaki S."/>
            <person name="Hosoyama A."/>
            <person name="Tsuchikane K."/>
            <person name="Katsumata H."/>
            <person name="Ando Y."/>
            <person name="Yamazaki S."/>
            <person name="Fujita N."/>
        </authorList>
    </citation>
    <scope>NUCLEOTIDE SEQUENCE [LARGE SCALE GENOMIC DNA]</scope>
    <source>
        <strain evidence="5 6">NBRC 16725</strain>
    </source>
</reference>
<dbReference type="PANTHER" id="PTHR42711">
    <property type="entry name" value="ABC TRANSPORTER ATP-BINDING PROTEIN"/>
    <property type="match status" value="1"/>
</dbReference>
<dbReference type="InterPro" id="IPR017871">
    <property type="entry name" value="ABC_transporter-like_CS"/>
</dbReference>
<dbReference type="SMART" id="SM00382">
    <property type="entry name" value="AAA"/>
    <property type="match status" value="1"/>
</dbReference>
<dbReference type="Pfam" id="PF00005">
    <property type="entry name" value="ABC_tran"/>
    <property type="match status" value="1"/>
</dbReference>
<dbReference type="EMBL" id="BASZ01000004">
    <property type="protein sequence ID" value="GAD48670.1"/>
    <property type="molecule type" value="Genomic_DNA"/>
</dbReference>
<dbReference type="Gene3D" id="3.40.50.300">
    <property type="entry name" value="P-loop containing nucleotide triphosphate hydrolases"/>
    <property type="match status" value="1"/>
</dbReference>
<dbReference type="InterPro" id="IPR027417">
    <property type="entry name" value="P-loop_NTPase"/>
</dbReference>
<keyword evidence="1" id="KW-0813">Transport</keyword>
<evidence type="ECO:0000256" key="2">
    <source>
        <dbReference type="ARBA" id="ARBA00022741"/>
    </source>
</evidence>
<dbReference type="InterPro" id="IPR003439">
    <property type="entry name" value="ABC_transporter-like_ATP-bd"/>
</dbReference>
<evidence type="ECO:0000259" key="4">
    <source>
        <dbReference type="PROSITE" id="PS50893"/>
    </source>
</evidence>
<comment type="caution">
    <text evidence="5">The sequence shown here is derived from an EMBL/GenBank/DDBJ whole genome shotgun (WGS) entry which is preliminary data.</text>
</comment>
<dbReference type="PROSITE" id="PS50893">
    <property type="entry name" value="ABC_TRANSPORTER_2"/>
    <property type="match status" value="1"/>
</dbReference>
<name>U2YJN5_9SPHN</name>
<evidence type="ECO:0000313" key="6">
    <source>
        <dbReference type="Proteomes" id="UP000016568"/>
    </source>
</evidence>
<organism evidence="5 6">
    <name type="scientific">Caenibius tardaugens NBRC 16725</name>
    <dbReference type="NCBI Taxonomy" id="1219035"/>
    <lineage>
        <taxon>Bacteria</taxon>
        <taxon>Pseudomonadati</taxon>
        <taxon>Pseudomonadota</taxon>
        <taxon>Alphaproteobacteria</taxon>
        <taxon>Sphingomonadales</taxon>
        <taxon>Erythrobacteraceae</taxon>
        <taxon>Caenibius</taxon>
    </lineage>
</organism>
<dbReference type="PROSITE" id="PS00211">
    <property type="entry name" value="ABC_TRANSPORTER_1"/>
    <property type="match status" value="1"/>
</dbReference>